<protein>
    <recommendedName>
        <fullName evidence="4">EF-hand domain-containing protein</fullName>
    </recommendedName>
</protein>
<organism evidence="2 3">
    <name type="scientific">Burkholderia pseudomallei (strain 1106a)</name>
    <dbReference type="NCBI Taxonomy" id="357348"/>
    <lineage>
        <taxon>Bacteria</taxon>
        <taxon>Pseudomonadati</taxon>
        <taxon>Pseudomonadota</taxon>
        <taxon>Betaproteobacteria</taxon>
        <taxon>Burkholderiales</taxon>
        <taxon>Burkholderiaceae</taxon>
        <taxon>Burkholderia</taxon>
        <taxon>pseudomallei group</taxon>
    </lineage>
</organism>
<evidence type="ECO:0000313" key="3">
    <source>
        <dbReference type="Proteomes" id="UP000006738"/>
    </source>
</evidence>
<accession>A3NZF7</accession>
<gene>
    <name evidence="2" type="ordered locus">BURPS1106A_3491</name>
</gene>
<evidence type="ECO:0000256" key="1">
    <source>
        <dbReference type="SAM" id="MobiDB-lite"/>
    </source>
</evidence>
<dbReference type="InterPro" id="IPR018247">
    <property type="entry name" value="EF_Hand_1_Ca_BS"/>
</dbReference>
<feature type="region of interest" description="Disordered" evidence="1">
    <location>
        <begin position="62"/>
        <end position="97"/>
    </location>
</feature>
<proteinExistence type="predicted"/>
<name>A3NZF7_BURP0</name>
<dbReference type="Proteomes" id="UP000006738">
    <property type="component" value="Chromosome I"/>
</dbReference>
<dbReference type="HOGENOM" id="CLU_139623_0_0_4"/>
<dbReference type="KEGG" id="bpl:BURPS1106A_3491"/>
<sequence length="165" mass="17324">MTPNDAAAPAARDAQHAPRGRDVTTPFLIGADMKIQSAFAWSALVVAGLAFFTQTAFAQEAASDAQSDRHAQAQLGDPYVPPAARKPTAGTQTSGAALHAQVVRKLQRQFAAADAGNAGLTEAQAKAAGLGYVSKNFKQIDVNHTGRVSFSDVQRYIQSQSATQK</sequence>
<dbReference type="AlphaFoldDB" id="A3NZF7"/>
<dbReference type="PROSITE" id="PS00018">
    <property type="entry name" value="EF_HAND_1"/>
    <property type="match status" value="1"/>
</dbReference>
<reference evidence="2 3" key="1">
    <citation type="submission" date="2007-02" db="EMBL/GenBank/DDBJ databases">
        <authorList>
            <person name="DeShazer D."/>
            <person name="Woods D.E."/>
            <person name="Nierman W.C."/>
        </authorList>
    </citation>
    <scope>NUCLEOTIDE SEQUENCE [LARGE SCALE GENOMIC DNA]</scope>
    <source>
        <strain evidence="2 3">1106a</strain>
    </source>
</reference>
<evidence type="ECO:0000313" key="2">
    <source>
        <dbReference type="EMBL" id="ABN92543.1"/>
    </source>
</evidence>
<evidence type="ECO:0008006" key="4">
    <source>
        <dbReference type="Google" id="ProtNLM"/>
    </source>
</evidence>
<dbReference type="EMBL" id="CP000572">
    <property type="protein sequence ID" value="ABN92543.1"/>
    <property type="molecule type" value="Genomic_DNA"/>
</dbReference>